<dbReference type="Proteomes" id="UP000031433">
    <property type="component" value="Unassembled WGS sequence"/>
</dbReference>
<keyword evidence="6 9" id="KW-0732">Signal</keyword>
<dbReference type="EMBL" id="JXBL01000001">
    <property type="protein sequence ID" value="KIE43292.1"/>
    <property type="molecule type" value="Genomic_DNA"/>
</dbReference>
<evidence type="ECO:0000256" key="9">
    <source>
        <dbReference type="SAM" id="SignalP"/>
    </source>
</evidence>
<evidence type="ECO:0000256" key="1">
    <source>
        <dbReference type="ARBA" id="ARBA00001926"/>
    </source>
</evidence>
<proteinExistence type="predicted"/>
<dbReference type="PANTHER" id="PTHR35038:SF8">
    <property type="entry name" value="C-TYPE POLYHEME CYTOCHROME OMCC"/>
    <property type="match status" value="1"/>
</dbReference>
<dbReference type="Pfam" id="PF14537">
    <property type="entry name" value="Cytochrom_c3_2"/>
    <property type="match status" value="1"/>
</dbReference>
<evidence type="ECO:0000256" key="8">
    <source>
        <dbReference type="ARBA" id="ARBA00023004"/>
    </source>
</evidence>
<dbReference type="Gene3D" id="1.10.1130.10">
    <property type="entry name" value="Flavocytochrome C3, Chain A"/>
    <property type="match status" value="1"/>
</dbReference>
<dbReference type="InterPro" id="IPR051829">
    <property type="entry name" value="Multiheme_Cytochr_ET"/>
</dbReference>
<gene>
    <name evidence="11" type="ORF">SE37_11940</name>
</gene>
<dbReference type="GO" id="GO:0030313">
    <property type="term" value="C:cell envelope"/>
    <property type="evidence" value="ECO:0007669"/>
    <property type="project" value="UniProtKB-SubCell"/>
</dbReference>
<evidence type="ECO:0000256" key="6">
    <source>
        <dbReference type="ARBA" id="ARBA00022729"/>
    </source>
</evidence>
<organism evidence="11 12">
    <name type="scientific">Geobacter soli</name>
    <dbReference type="NCBI Taxonomy" id="1510391"/>
    <lineage>
        <taxon>Bacteria</taxon>
        <taxon>Pseudomonadati</taxon>
        <taxon>Thermodesulfobacteriota</taxon>
        <taxon>Desulfuromonadia</taxon>
        <taxon>Geobacterales</taxon>
        <taxon>Geobacteraceae</taxon>
        <taxon>Geobacter</taxon>
    </lineage>
</organism>
<protein>
    <submittedName>
        <fullName evidence="11">Cytochrome C</fullName>
    </submittedName>
</protein>
<feature type="signal peptide" evidence="9">
    <location>
        <begin position="1"/>
        <end position="24"/>
    </location>
</feature>
<dbReference type="PANTHER" id="PTHR35038">
    <property type="entry name" value="DISSIMILATORY SULFITE REDUCTASE SIRA"/>
    <property type="match status" value="1"/>
</dbReference>
<dbReference type="CDD" id="cd08168">
    <property type="entry name" value="Cytochrom_C3"/>
    <property type="match status" value="1"/>
</dbReference>
<comment type="caution">
    <text evidence="11">The sequence shown here is derived from an EMBL/GenBank/DDBJ whole genome shotgun (WGS) entry which is preliminary data.</text>
</comment>
<evidence type="ECO:0000256" key="4">
    <source>
        <dbReference type="ARBA" id="ARBA00022617"/>
    </source>
</evidence>
<keyword evidence="3" id="KW-0813">Transport</keyword>
<dbReference type="GO" id="GO:0046872">
    <property type="term" value="F:metal ion binding"/>
    <property type="evidence" value="ECO:0007669"/>
    <property type="project" value="UniProtKB-KW"/>
</dbReference>
<keyword evidence="5" id="KW-0479">Metal-binding</keyword>
<dbReference type="Gene3D" id="3.90.10.10">
    <property type="entry name" value="Cytochrome C3"/>
    <property type="match status" value="1"/>
</dbReference>
<evidence type="ECO:0000259" key="10">
    <source>
        <dbReference type="Pfam" id="PF14537"/>
    </source>
</evidence>
<keyword evidence="7" id="KW-0249">Electron transport</keyword>
<evidence type="ECO:0000313" key="11">
    <source>
        <dbReference type="EMBL" id="KIE43292.1"/>
    </source>
</evidence>
<dbReference type="NCBIfam" id="NF040967">
    <property type="entry name" value="cytc_ExtN"/>
    <property type="match status" value="1"/>
</dbReference>
<evidence type="ECO:0000313" key="12">
    <source>
        <dbReference type="Proteomes" id="UP000031433"/>
    </source>
</evidence>
<dbReference type="NCBIfam" id="NF040968">
    <property type="entry name" value="FeS_ExtO"/>
    <property type="match status" value="1"/>
</dbReference>
<evidence type="ECO:0000256" key="2">
    <source>
        <dbReference type="ARBA" id="ARBA00004196"/>
    </source>
</evidence>
<dbReference type="InterPro" id="IPR012286">
    <property type="entry name" value="Tetrahaem_cytochrome"/>
</dbReference>
<comment type="subcellular location">
    <subcellularLocation>
        <location evidence="2">Cell envelope</location>
    </subcellularLocation>
</comment>
<comment type="cofactor">
    <cofactor evidence="1">
        <name>heme c</name>
        <dbReference type="ChEBI" id="CHEBI:61717"/>
    </cofactor>
</comment>
<keyword evidence="8" id="KW-0408">Iron</keyword>
<dbReference type="GO" id="GO:0016491">
    <property type="term" value="F:oxidoreductase activity"/>
    <property type="evidence" value="ECO:0007669"/>
    <property type="project" value="TreeGrafter"/>
</dbReference>
<evidence type="ECO:0000256" key="3">
    <source>
        <dbReference type="ARBA" id="ARBA00022448"/>
    </source>
</evidence>
<keyword evidence="12" id="KW-1185">Reference proteome</keyword>
<dbReference type="SUPFAM" id="SSF48695">
    <property type="entry name" value="Multiheme cytochromes"/>
    <property type="match status" value="1"/>
</dbReference>
<dbReference type="AlphaFoldDB" id="A0A0C1QR68"/>
<evidence type="ECO:0000256" key="5">
    <source>
        <dbReference type="ARBA" id="ARBA00022723"/>
    </source>
</evidence>
<dbReference type="RefSeq" id="WP_039646621.1">
    <property type="nucleotide sequence ID" value="NZ_JXBL01000001.1"/>
</dbReference>
<dbReference type="InterPro" id="IPR036280">
    <property type="entry name" value="Multihaem_cyt_sf"/>
</dbReference>
<reference evidence="11 12" key="1">
    <citation type="submission" date="2015-01" db="EMBL/GenBank/DDBJ databases">
        <title>Genome sequence of the anaerobic bacterium Geobacter soli GSS01, a dissimilatory Fe(III) reducer from soil.</title>
        <authorList>
            <person name="Yang G."/>
            <person name="Zhou S."/>
        </authorList>
    </citation>
    <scope>NUCLEOTIDE SEQUENCE [LARGE SCALE GENOMIC DNA]</scope>
    <source>
        <strain evidence="11 12">GSS01</strain>
    </source>
</reference>
<feature type="domain" description="Tetrahaem cytochrome" evidence="10">
    <location>
        <begin position="182"/>
        <end position="241"/>
    </location>
</feature>
<accession>A0A0C1QR68</accession>
<name>A0A0C1QR68_9BACT</name>
<feature type="chain" id="PRO_5002136974" evidence="9">
    <location>
        <begin position="25"/>
        <end position="421"/>
    </location>
</feature>
<keyword evidence="4" id="KW-0349">Heme</keyword>
<sequence length="421" mass="47328">MRWMMLCIAACLLAAPVASWPADAATGENCRVCHRDVLTGPHAGIGCSPCHGDDRATVRNPALVADRAARCVACHRGYDRLFDHPMTTRSAERRFVADTLGRADGAFFRNQCGGCHVTGCLDCHPGGGHALTRPRDSQCLSCHRGYFVGTDYHGRAPREDALRYQRGELANGETFLPMLPDVHAEAGMGCADCHSMASLVAGKRTAKGCIDCHTPDPRVVEHRIAAHRDRLECVACHAAWAPQEYGTFWLRFTNSPRLQSRFQVVTRQDDWVKSAYLKRQDAPPLALNEAGRVSPARPQFILYHSDFRNERVVGQENRLLAARWKTFAPHTIRRETVMCDGCHDNPRRFLLEPPHERIYRTRADGLSLDSFWDRTGQRMANGTFMEPERVRRMGVRTPEYTKGYLERWRDLTGDAGGSSRR</sequence>
<evidence type="ECO:0000256" key="7">
    <source>
        <dbReference type="ARBA" id="ARBA00022982"/>
    </source>
</evidence>